<gene>
    <name evidence="5" type="ORF">HZA61_03875</name>
</gene>
<evidence type="ECO:0000259" key="3">
    <source>
        <dbReference type="Pfam" id="PF19289"/>
    </source>
</evidence>
<evidence type="ECO:0000259" key="4">
    <source>
        <dbReference type="Pfam" id="PF19290"/>
    </source>
</evidence>
<dbReference type="Pfam" id="PF01523">
    <property type="entry name" value="PmbA_TldD_1st"/>
    <property type="match status" value="1"/>
</dbReference>
<dbReference type="SUPFAM" id="SSF111283">
    <property type="entry name" value="Putative modulator of DNA gyrase, PmbA/TldD"/>
    <property type="match status" value="1"/>
</dbReference>
<dbReference type="InterPro" id="IPR002510">
    <property type="entry name" value="Metalloprtase-TldD/E_N"/>
</dbReference>
<dbReference type="GO" id="GO:0008237">
    <property type="term" value="F:metallopeptidase activity"/>
    <property type="evidence" value="ECO:0007669"/>
    <property type="project" value="InterPro"/>
</dbReference>
<protein>
    <submittedName>
        <fullName evidence="5">TldD/PmbA family protein</fullName>
    </submittedName>
</protein>
<dbReference type="GO" id="GO:0005829">
    <property type="term" value="C:cytosol"/>
    <property type="evidence" value="ECO:0007669"/>
    <property type="project" value="TreeGrafter"/>
</dbReference>
<dbReference type="InterPro" id="IPR045570">
    <property type="entry name" value="Metalloprtase-TldD/E_cen_dom"/>
</dbReference>
<feature type="domain" description="Metalloprotease TldD/E N-terminal" evidence="2">
    <location>
        <begin position="30"/>
        <end position="94"/>
    </location>
</feature>
<evidence type="ECO:0000259" key="2">
    <source>
        <dbReference type="Pfam" id="PF01523"/>
    </source>
</evidence>
<name>A0A933SAL5_UNCEI</name>
<dbReference type="InterPro" id="IPR047657">
    <property type="entry name" value="PmbA"/>
</dbReference>
<evidence type="ECO:0000313" key="6">
    <source>
        <dbReference type="Proteomes" id="UP000696931"/>
    </source>
</evidence>
<evidence type="ECO:0000313" key="5">
    <source>
        <dbReference type="EMBL" id="MBI5168607.1"/>
    </source>
</evidence>
<dbReference type="Gene3D" id="3.30.2290.10">
    <property type="entry name" value="PmbA/TldD superfamily"/>
    <property type="match status" value="1"/>
</dbReference>
<accession>A0A933SAL5</accession>
<comment type="similarity">
    <text evidence="1">Belongs to the peptidase U62 family.</text>
</comment>
<dbReference type="EMBL" id="JACRIW010000031">
    <property type="protein sequence ID" value="MBI5168607.1"/>
    <property type="molecule type" value="Genomic_DNA"/>
</dbReference>
<evidence type="ECO:0000256" key="1">
    <source>
        <dbReference type="ARBA" id="ARBA00005836"/>
    </source>
</evidence>
<feature type="domain" description="Metalloprotease TldD/E central" evidence="4">
    <location>
        <begin position="127"/>
        <end position="231"/>
    </location>
</feature>
<proteinExistence type="inferred from homology"/>
<dbReference type="InterPro" id="IPR045569">
    <property type="entry name" value="Metalloprtase-TldD/E_C"/>
</dbReference>
<comment type="caution">
    <text evidence="5">The sequence shown here is derived from an EMBL/GenBank/DDBJ whole genome shotgun (WGS) entry which is preliminary data.</text>
</comment>
<dbReference type="PANTHER" id="PTHR43421:SF1">
    <property type="entry name" value="METALLOPROTEASE PMBA"/>
    <property type="match status" value="1"/>
</dbReference>
<dbReference type="AlphaFoldDB" id="A0A933SAL5"/>
<dbReference type="PANTHER" id="PTHR43421">
    <property type="entry name" value="METALLOPROTEASE PMBA"/>
    <property type="match status" value="1"/>
</dbReference>
<dbReference type="InterPro" id="IPR036059">
    <property type="entry name" value="TldD/PmbA_sf"/>
</dbReference>
<organism evidence="5 6">
    <name type="scientific">Eiseniibacteriota bacterium</name>
    <dbReference type="NCBI Taxonomy" id="2212470"/>
    <lineage>
        <taxon>Bacteria</taxon>
        <taxon>Candidatus Eiseniibacteriota</taxon>
    </lineage>
</organism>
<dbReference type="Proteomes" id="UP000696931">
    <property type="component" value="Unassembled WGS sequence"/>
</dbReference>
<feature type="domain" description="Metalloprotease TldD/E C-terminal" evidence="3">
    <location>
        <begin position="240"/>
        <end position="456"/>
    </location>
</feature>
<dbReference type="GO" id="GO:0006508">
    <property type="term" value="P:proteolysis"/>
    <property type="evidence" value="ECO:0007669"/>
    <property type="project" value="InterPro"/>
</dbReference>
<dbReference type="InterPro" id="IPR035068">
    <property type="entry name" value="TldD/PmbA_N"/>
</dbReference>
<dbReference type="Pfam" id="PF19290">
    <property type="entry name" value="PmbA_TldD_2nd"/>
    <property type="match status" value="1"/>
</dbReference>
<sequence>MSGRHATPEALLSHAAAALERAKAAGAHVADACVESSRAFTVQVHGGRIETLKQSGTLGLGLRVIVDGAVGFCSGTDLSPAGLDDLAKRAVALARFSTSDEDNGSPTPAEAGTYAGADLQLFDPAALELPVERKIDLALELERIALGADPRVTRTDGALVSSSGGAFAIANSHGVARAWEGTSVSAWVVALADDSGGRQQTGVYGMTKRHLADVASMESIAREAARRAVSRVGARSVPPARVPVVMSPDIAASWIGEMYEAFTGEAVIKKSSWLTEKLGTAIASPLFSLVDDGAMVRGLGSSPYDGEGVATRRNRLVDRGTCASFAYDHYHARRAKTALTGNGIRGFGSTPGIGYHNLYVPAGETPPEAILKSVDRGFYFDDQGSFGFNPVTGDYSYQAQGFWIEKGELAYPVDGVTVAGQSLEMLKHVAAVGNDLEFRTSTACPTLLISEMTVSGNG</sequence>
<reference evidence="5" key="1">
    <citation type="submission" date="2020-07" db="EMBL/GenBank/DDBJ databases">
        <title>Huge and variable diversity of episymbiotic CPR bacteria and DPANN archaea in groundwater ecosystems.</title>
        <authorList>
            <person name="He C.Y."/>
            <person name="Keren R."/>
            <person name="Whittaker M."/>
            <person name="Farag I.F."/>
            <person name="Doudna J."/>
            <person name="Cate J.H.D."/>
            <person name="Banfield J.F."/>
        </authorList>
    </citation>
    <scope>NUCLEOTIDE SEQUENCE</scope>
    <source>
        <strain evidence="5">NC_groundwater_1813_Pr3_B-0.1um_71_17</strain>
    </source>
</reference>
<dbReference type="Pfam" id="PF19289">
    <property type="entry name" value="PmbA_TldD_3rd"/>
    <property type="match status" value="1"/>
</dbReference>